<dbReference type="EMBL" id="FNAQ01000008">
    <property type="protein sequence ID" value="SDE32304.1"/>
    <property type="molecule type" value="Genomic_DNA"/>
</dbReference>
<evidence type="ECO:0000256" key="1">
    <source>
        <dbReference type="SAM" id="MobiDB-lite"/>
    </source>
</evidence>
<gene>
    <name evidence="2" type="ORF">SAMN05661003_1089</name>
</gene>
<sequence>MRGSIKHLLLPVGLILLTIAVLLHSDRQQRTAGPQAAAATPVYPAIAILQITSTSLLDDHVAGVLARLRELGLVAPADANIRRYNPQGDYATAGAMARDIAAGPADLVITSSTLALQLFAKANEATRKRHVFGAVTDPLGTGVGITGPAADQHPPHMAGIGTFQPVRSAIRLAKTMAPRLQRLGVVWNPAEQCSAACLAQARATCADLGIALLEINAGNTSEVPEATRALLTRQPDALWVGGDTVATAALHLILHLASEAGVPVFTNDPADAARGALFGLGADYVTVGRYTADLAAAILAGRSPASFATEAVIPEQLRINPSVLARQQPPWALPDSQQHPYQLVTDNPAGQSR</sequence>
<dbReference type="Proteomes" id="UP000243205">
    <property type="component" value="Unassembled WGS sequence"/>
</dbReference>
<organism evidence="2 3">
    <name type="scientific">Desulfuromonas thiophila</name>
    <dbReference type="NCBI Taxonomy" id="57664"/>
    <lineage>
        <taxon>Bacteria</taxon>
        <taxon>Pseudomonadati</taxon>
        <taxon>Thermodesulfobacteriota</taxon>
        <taxon>Desulfuromonadia</taxon>
        <taxon>Desulfuromonadales</taxon>
        <taxon>Desulfuromonadaceae</taxon>
        <taxon>Desulfuromonas</taxon>
    </lineage>
</organism>
<dbReference type="InterPro" id="IPR028082">
    <property type="entry name" value="Peripla_BP_I"/>
</dbReference>
<dbReference type="Gene3D" id="3.40.50.2300">
    <property type="match status" value="2"/>
</dbReference>
<dbReference type="Pfam" id="PF04392">
    <property type="entry name" value="ABC_sub_bind"/>
    <property type="match status" value="1"/>
</dbReference>
<dbReference type="PANTHER" id="PTHR35271">
    <property type="entry name" value="ABC TRANSPORTER, SUBSTRATE-BINDING LIPOPROTEIN-RELATED"/>
    <property type="match status" value="1"/>
</dbReference>
<reference evidence="3" key="1">
    <citation type="submission" date="2016-10" db="EMBL/GenBank/DDBJ databases">
        <authorList>
            <person name="Varghese N."/>
            <person name="Submissions S."/>
        </authorList>
    </citation>
    <scope>NUCLEOTIDE SEQUENCE [LARGE SCALE GENOMIC DNA]</scope>
    <source>
        <strain evidence="3">DSM 8987</strain>
    </source>
</reference>
<protein>
    <submittedName>
        <fullName evidence="2">Putative ABC transport system substrate-binding protein</fullName>
    </submittedName>
</protein>
<dbReference type="STRING" id="57664.SAMN05661003_1089"/>
<dbReference type="SUPFAM" id="SSF53822">
    <property type="entry name" value="Periplasmic binding protein-like I"/>
    <property type="match status" value="1"/>
</dbReference>
<accession>A0A1G7BYX3</accession>
<dbReference type="OrthoDB" id="9776955at2"/>
<evidence type="ECO:0000313" key="2">
    <source>
        <dbReference type="EMBL" id="SDE32304.1"/>
    </source>
</evidence>
<name>A0A1G7BYX3_9BACT</name>
<dbReference type="RefSeq" id="WP_092078485.1">
    <property type="nucleotide sequence ID" value="NZ_CALFZY010000008.1"/>
</dbReference>
<dbReference type="CDD" id="cd06325">
    <property type="entry name" value="PBP1_ABC_unchar_transporter"/>
    <property type="match status" value="1"/>
</dbReference>
<dbReference type="PANTHER" id="PTHR35271:SF1">
    <property type="entry name" value="ABC TRANSPORTER, SUBSTRATE-BINDING LIPOPROTEIN"/>
    <property type="match status" value="1"/>
</dbReference>
<dbReference type="InterPro" id="IPR007487">
    <property type="entry name" value="ABC_transpt-TYRBP-like"/>
</dbReference>
<dbReference type="AlphaFoldDB" id="A0A1G7BYX3"/>
<proteinExistence type="predicted"/>
<keyword evidence="3" id="KW-1185">Reference proteome</keyword>
<feature type="compositionally biased region" description="Polar residues" evidence="1">
    <location>
        <begin position="335"/>
        <end position="353"/>
    </location>
</feature>
<evidence type="ECO:0000313" key="3">
    <source>
        <dbReference type="Proteomes" id="UP000243205"/>
    </source>
</evidence>
<feature type="region of interest" description="Disordered" evidence="1">
    <location>
        <begin position="330"/>
        <end position="353"/>
    </location>
</feature>